<sequence>MNLTFSAHALDRCLERGISLQLVADALFSGRLERYGDRYVVRHGRLRVVAERQDDACVVVTAYRDAETNKKRAVRQRRQQVRKFQRASRKESGIWW</sequence>
<dbReference type="EMBL" id="DXGI01000011">
    <property type="protein sequence ID" value="HIW77566.1"/>
    <property type="molecule type" value="Genomic_DNA"/>
</dbReference>
<reference evidence="1" key="1">
    <citation type="journal article" date="2021" name="PeerJ">
        <title>Extensive microbial diversity within the chicken gut microbiome revealed by metagenomics and culture.</title>
        <authorList>
            <person name="Gilroy R."/>
            <person name="Ravi A."/>
            <person name="Getino M."/>
            <person name="Pursley I."/>
            <person name="Horton D.L."/>
            <person name="Alikhan N.F."/>
            <person name="Baker D."/>
            <person name="Gharbi K."/>
            <person name="Hall N."/>
            <person name="Watson M."/>
            <person name="Adriaenssens E.M."/>
            <person name="Foster-Nyarko E."/>
            <person name="Jarju S."/>
            <person name="Secka A."/>
            <person name="Antonio M."/>
            <person name="Oren A."/>
            <person name="Chaudhuri R.R."/>
            <person name="La Ragione R."/>
            <person name="Hildebrand F."/>
            <person name="Pallen M.J."/>
        </authorList>
    </citation>
    <scope>NUCLEOTIDE SEQUENCE</scope>
    <source>
        <strain evidence="1">ChiSxjej5B17-1746</strain>
    </source>
</reference>
<protein>
    <submittedName>
        <fullName evidence="1">DUF4258 domain-containing protein</fullName>
    </submittedName>
</protein>
<dbReference type="AlphaFoldDB" id="A0A9D1U8L8"/>
<dbReference type="Pfam" id="PF14076">
    <property type="entry name" value="DUF4258"/>
    <property type="match status" value="1"/>
</dbReference>
<name>A0A9D1U8L8_9BACT</name>
<evidence type="ECO:0000313" key="1">
    <source>
        <dbReference type="EMBL" id="HIW77566.1"/>
    </source>
</evidence>
<accession>A0A9D1U8L8</accession>
<evidence type="ECO:0000313" key="2">
    <source>
        <dbReference type="Proteomes" id="UP000824264"/>
    </source>
</evidence>
<dbReference type="Proteomes" id="UP000824264">
    <property type="component" value="Unassembled WGS sequence"/>
</dbReference>
<comment type="caution">
    <text evidence="1">The sequence shown here is derived from an EMBL/GenBank/DDBJ whole genome shotgun (WGS) entry which is preliminary data.</text>
</comment>
<reference evidence="1" key="2">
    <citation type="submission" date="2021-04" db="EMBL/GenBank/DDBJ databases">
        <authorList>
            <person name="Gilroy R."/>
        </authorList>
    </citation>
    <scope>NUCLEOTIDE SEQUENCE</scope>
    <source>
        <strain evidence="1">ChiSxjej5B17-1746</strain>
    </source>
</reference>
<organism evidence="1 2">
    <name type="scientific">Candidatus Bilophila faecipullorum</name>
    <dbReference type="NCBI Taxonomy" id="2838482"/>
    <lineage>
        <taxon>Bacteria</taxon>
        <taxon>Pseudomonadati</taxon>
        <taxon>Thermodesulfobacteriota</taxon>
        <taxon>Desulfovibrionia</taxon>
        <taxon>Desulfovibrionales</taxon>
        <taxon>Desulfovibrionaceae</taxon>
        <taxon>Bilophila</taxon>
    </lineage>
</organism>
<gene>
    <name evidence="1" type="ORF">H9874_00255</name>
</gene>
<proteinExistence type="predicted"/>
<dbReference type="InterPro" id="IPR025354">
    <property type="entry name" value="DUF4258"/>
</dbReference>